<dbReference type="AlphaFoldDB" id="A0AAD5LLF1"/>
<dbReference type="PANTHER" id="PTHR12069">
    <property type="entry name" value="DNA-DIRECTED RNA POLYMERASES III 80 KDA POLYPEPTIDE RNA POLYMERASE III SUBUNIT 5"/>
    <property type="match status" value="1"/>
</dbReference>
<evidence type="ECO:0000313" key="3">
    <source>
        <dbReference type="Proteomes" id="UP001209570"/>
    </source>
</evidence>
<evidence type="ECO:0008006" key="4">
    <source>
        <dbReference type="Google" id="ProtNLM"/>
    </source>
</evidence>
<protein>
    <recommendedName>
        <fullName evidence="4">DNA-directed RNA polymerase III subunit RPC5</fullName>
    </recommendedName>
</protein>
<dbReference type="GO" id="GO:0005666">
    <property type="term" value="C:RNA polymerase III complex"/>
    <property type="evidence" value="ECO:0007669"/>
    <property type="project" value="TreeGrafter"/>
</dbReference>
<keyword evidence="3" id="KW-1185">Reference proteome</keyword>
<dbReference type="Pfam" id="PF04801">
    <property type="entry name" value="RPC5"/>
    <property type="match status" value="1"/>
</dbReference>
<dbReference type="GO" id="GO:0042797">
    <property type="term" value="P:tRNA transcription by RNA polymerase III"/>
    <property type="evidence" value="ECO:0007669"/>
    <property type="project" value="TreeGrafter"/>
</dbReference>
<organism evidence="2 3">
    <name type="scientific">Pythium insidiosum</name>
    <name type="common">Pythiosis disease agent</name>
    <dbReference type="NCBI Taxonomy" id="114742"/>
    <lineage>
        <taxon>Eukaryota</taxon>
        <taxon>Sar</taxon>
        <taxon>Stramenopiles</taxon>
        <taxon>Oomycota</taxon>
        <taxon>Peronosporomycetes</taxon>
        <taxon>Pythiales</taxon>
        <taxon>Pythiaceae</taxon>
        <taxon>Pythium</taxon>
    </lineage>
</organism>
<comment type="caution">
    <text evidence="2">The sequence shown here is derived from an EMBL/GenBank/DDBJ whole genome shotgun (WGS) entry which is preliminary data.</text>
</comment>
<dbReference type="EMBL" id="JAKCXM010000096">
    <property type="protein sequence ID" value="KAJ0402740.1"/>
    <property type="molecule type" value="Genomic_DNA"/>
</dbReference>
<reference evidence="2" key="1">
    <citation type="submission" date="2021-12" db="EMBL/GenBank/DDBJ databases">
        <title>Prjna785345.</title>
        <authorList>
            <person name="Rujirawat T."/>
            <person name="Krajaejun T."/>
        </authorList>
    </citation>
    <scope>NUCLEOTIDE SEQUENCE</scope>
    <source>
        <strain evidence="2">Pi057C3</strain>
    </source>
</reference>
<dbReference type="Proteomes" id="UP001209570">
    <property type="component" value="Unassembled WGS sequence"/>
</dbReference>
<gene>
    <name evidence="2" type="ORF">P43SY_007882</name>
</gene>
<dbReference type="PANTHER" id="PTHR12069:SF0">
    <property type="entry name" value="DNA-DIRECTED RNA POLYMERASE III SUBUNIT RPC5"/>
    <property type="match status" value="1"/>
</dbReference>
<sequence length="407" mass="45567">MSMSTSAAADEDPVVCEIPVHLAENLRRNLYMVQFPLRPAYRPMPTAPRAARLKPEHRILQLDYDVDQKSEHYDADAEDYLKQRYLRLQSAAVPPLSNYAVGVFRQGQLHLTPVSAVVQMRPSLAHIDDAIEDAVEDLDVDMEQEQKSAESAVKEVQFQFKKKPSERAITAIQNSYAYKKQQINAETWRELKVHDRESATTESEFENLFSEREEDVISTMSADEYLKALRYRTAAAESHSQSQSHHHSGNSNNSEADAVALEKRVTPLSSVDAKDLDTLQCLMTEHITHFDDLVALLPKRSEDEVLAAVTRVAVSVRGRLLPKSEYVSANEAAVQARQVILEALAKKPSGVSRVDIVDKHGLDAALAKTILESVAALDSTTRLWSFKRDPDDSFVKRFPAAAKSTKL</sequence>
<proteinExistence type="predicted"/>
<evidence type="ECO:0000256" key="1">
    <source>
        <dbReference type="SAM" id="MobiDB-lite"/>
    </source>
</evidence>
<feature type="compositionally biased region" description="Low complexity" evidence="1">
    <location>
        <begin position="238"/>
        <end position="254"/>
    </location>
</feature>
<name>A0AAD5LLF1_PYTIN</name>
<evidence type="ECO:0000313" key="2">
    <source>
        <dbReference type="EMBL" id="KAJ0402740.1"/>
    </source>
</evidence>
<dbReference type="InterPro" id="IPR006886">
    <property type="entry name" value="RNA_pol_III_Rpc5"/>
</dbReference>
<feature type="region of interest" description="Disordered" evidence="1">
    <location>
        <begin position="236"/>
        <end position="255"/>
    </location>
</feature>
<accession>A0AAD5LLF1</accession>